<keyword evidence="1" id="KW-0175">Coiled coil</keyword>
<organism evidence="2 3">
    <name type="scientific">Pseudomonas phage vB_PpuM-KoPa-4</name>
    <dbReference type="NCBI Taxonomy" id="3132618"/>
    <lineage>
        <taxon>Viruses</taxon>
        <taxon>Duplodnaviria</taxon>
        <taxon>Heunggongvirae</taxon>
        <taxon>Uroviricota</taxon>
        <taxon>Caudoviricetes</taxon>
        <taxon>Vandenendeviridae</taxon>
        <taxon>Gorskivirinae</taxon>
        <taxon>Tartuvirus</taxon>
        <taxon>Tartuvirus kopa4</taxon>
    </lineage>
</organism>
<protein>
    <submittedName>
        <fullName evidence="2">Uncharacterized protein</fullName>
    </submittedName>
</protein>
<dbReference type="EMBL" id="PP496414">
    <property type="protein sequence ID" value="WYV99310.1"/>
    <property type="molecule type" value="Genomic_DNA"/>
</dbReference>
<dbReference type="Proteomes" id="UP001433872">
    <property type="component" value="Segment"/>
</dbReference>
<feature type="coiled-coil region" evidence="1">
    <location>
        <begin position="2"/>
        <end position="32"/>
    </location>
</feature>
<sequence length="111" mass="12133">MAKSLVEIIASVEAELAELKALQKRLEEVGAQLTGVKSLMSRADLKVGDKIRINGSFGIGLDQDGRKFEEGVYTVEAVEPDHYDGVLSVLLEEAGWVEYETIAKEIGIVRV</sequence>
<proteinExistence type="predicted"/>
<evidence type="ECO:0000256" key="1">
    <source>
        <dbReference type="SAM" id="Coils"/>
    </source>
</evidence>
<evidence type="ECO:0000313" key="2">
    <source>
        <dbReference type="EMBL" id="WYV99310.1"/>
    </source>
</evidence>
<gene>
    <name evidence="2" type="ORF">KoPa4_00142</name>
</gene>
<reference evidence="2" key="1">
    <citation type="submission" date="2024-03" db="EMBL/GenBank/DDBJ databases">
        <title>Isolation and characterization of a phage collection against Pseudomonas putida.</title>
        <authorList>
            <person name="Brauer A."/>
            <person name="Rosendahl S."/>
            <person name="Kangsep A."/>
            <person name="Rikberg R."/>
            <person name="Lewanczyk A.C."/>
            <person name="Horak R."/>
            <person name="Tamman H."/>
        </authorList>
    </citation>
    <scope>NUCLEOTIDE SEQUENCE</scope>
</reference>
<evidence type="ECO:0000313" key="3">
    <source>
        <dbReference type="Proteomes" id="UP001433872"/>
    </source>
</evidence>
<keyword evidence="3" id="KW-1185">Reference proteome</keyword>
<name>A0AAX4MX32_9CAUD</name>
<accession>A0AAX4MX32</accession>